<organism evidence="2 3">
    <name type="scientific">Fundicoccus ignavus</name>
    <dbReference type="NCBI Taxonomy" id="2664442"/>
    <lineage>
        <taxon>Bacteria</taxon>
        <taxon>Bacillati</taxon>
        <taxon>Bacillota</taxon>
        <taxon>Bacilli</taxon>
        <taxon>Lactobacillales</taxon>
        <taxon>Aerococcaceae</taxon>
        <taxon>Fundicoccus</taxon>
    </lineage>
</organism>
<evidence type="ECO:0000313" key="3">
    <source>
        <dbReference type="Proteomes" id="UP000430975"/>
    </source>
</evidence>
<dbReference type="InterPro" id="IPR001584">
    <property type="entry name" value="Integrase_cat-core"/>
</dbReference>
<accession>A0A6I2GLR8</accession>
<gene>
    <name evidence="2" type="ORF">GIY09_11905</name>
</gene>
<comment type="caution">
    <text evidence="2">The sequence shown here is derived from an EMBL/GenBank/DDBJ whole genome shotgun (WGS) entry which is preliminary data.</text>
</comment>
<evidence type="ECO:0000259" key="1">
    <source>
        <dbReference type="PROSITE" id="PS50994"/>
    </source>
</evidence>
<dbReference type="Proteomes" id="UP000430975">
    <property type="component" value="Unassembled WGS sequence"/>
</dbReference>
<keyword evidence="3" id="KW-1185">Reference proteome</keyword>
<proteinExistence type="predicted"/>
<protein>
    <submittedName>
        <fullName evidence="2">IS21 family transposase</fullName>
    </submittedName>
</protein>
<dbReference type="NCBIfam" id="NF033546">
    <property type="entry name" value="transpos_IS21"/>
    <property type="match status" value="1"/>
</dbReference>
<dbReference type="GO" id="GO:0015074">
    <property type="term" value="P:DNA integration"/>
    <property type="evidence" value="ECO:0007669"/>
    <property type="project" value="InterPro"/>
</dbReference>
<dbReference type="PROSITE" id="PS50994">
    <property type="entry name" value="INTEGRASE"/>
    <property type="match status" value="1"/>
</dbReference>
<dbReference type="Pfam" id="PF22483">
    <property type="entry name" value="Mu-transpos_C_2"/>
    <property type="match status" value="1"/>
</dbReference>
<dbReference type="RefSeq" id="WP_153864174.1">
    <property type="nucleotide sequence ID" value="NZ_WJQS01000027.1"/>
</dbReference>
<dbReference type="PANTHER" id="PTHR35004">
    <property type="entry name" value="TRANSPOSASE RV3428C-RELATED"/>
    <property type="match status" value="1"/>
</dbReference>
<dbReference type="InterPro" id="IPR054353">
    <property type="entry name" value="IstA-like_C"/>
</dbReference>
<feature type="domain" description="Integrase catalytic" evidence="1">
    <location>
        <begin position="130"/>
        <end position="310"/>
    </location>
</feature>
<dbReference type="AlphaFoldDB" id="A0A6I2GLR8"/>
<name>A0A6I2GLR8_9LACT</name>
<sequence length="511" mass="59532">MIQYRKVLELYFNGSSQRTISTMVGSSRNTIKSIIDRAEVLGWTELKKEMTDYSLEEMLFPEKTPTVKGYFNEDWEYIHKELLKKNMTLKLLHTEYEQRARTAHKIPYAYRTYCEHYGTYAAKHKLTMPVKRKPGEIMEVDWAGSKLHLIDRESGEKIDVYIFVATLSHSKLSYVEGFLDMKSSNWIRAHVHAFEYFEGVTETLVPDNLKTGVIKPNGAEPILNEAYRELADYYRTVIVPTRVVKPKDKASVEGSVGLVSRQIIAALRNIQCFYLDELNELIWEKLTEVNNAPFQKKKGSRRSVFEEEEEPYLQPLRYPAFQITDWRIAKVQLNYHIQVDRNYYSVPYEYVQCSVEVRLTENLIEVYFKQSRIASHKRQLALIGQYSTLVDHMPDHHRLYMEHTPDSAREWAEDIGPFTLSFVEKILSNNVEKQALKVLLNFQNLTKKHPLSLIETSCEILLTITEQPTLSTFKSILTRQKKRLDKKATTTNHLVDDSHGFVRGATYFGGK</sequence>
<dbReference type="EMBL" id="WJQS01000027">
    <property type="protein sequence ID" value="MRI86541.1"/>
    <property type="molecule type" value="Genomic_DNA"/>
</dbReference>
<evidence type="ECO:0000313" key="2">
    <source>
        <dbReference type="EMBL" id="MRI86541.1"/>
    </source>
</evidence>
<dbReference type="PANTHER" id="PTHR35004:SF8">
    <property type="entry name" value="TRANSPOSASE RV3428C-RELATED"/>
    <property type="match status" value="1"/>
</dbReference>
<reference evidence="2 3" key="1">
    <citation type="submission" date="2019-11" db="EMBL/GenBank/DDBJ databases">
        <title>Characterisation of Fundicoccus ignavus gen. nov. sp. nov., a novel genus of the family Aerococcaceae isolated from bulk tank milk.</title>
        <authorList>
            <person name="Siebert A."/>
            <person name="Huptas C."/>
            <person name="Wenning M."/>
            <person name="Scherer S."/>
            <person name="Doll E.V."/>
        </authorList>
    </citation>
    <scope>NUCLEOTIDE SEQUENCE [LARGE SCALE GENOMIC DNA]</scope>
    <source>
        <strain evidence="2 3">WS4759</strain>
    </source>
</reference>